<evidence type="ECO:0000256" key="1">
    <source>
        <dbReference type="SAM" id="Coils"/>
    </source>
</evidence>
<accession>A0A2H4P8D5</accession>
<keyword evidence="3" id="KW-0812">Transmembrane</keyword>
<feature type="coiled-coil region" evidence="1">
    <location>
        <begin position="42"/>
        <end position="69"/>
    </location>
</feature>
<evidence type="ECO:0000256" key="2">
    <source>
        <dbReference type="SAM" id="MobiDB-lite"/>
    </source>
</evidence>
<dbReference type="EMBL" id="MG198776">
    <property type="protein sequence ID" value="ATW58486.1"/>
    <property type="molecule type" value="Genomic_DNA"/>
</dbReference>
<protein>
    <submittedName>
        <fullName evidence="6">Tape measure protein</fullName>
    </submittedName>
</protein>
<dbReference type="InterPro" id="IPR058593">
    <property type="entry name" value="ARB_07466-like_C"/>
</dbReference>
<dbReference type="InterPro" id="IPR016024">
    <property type="entry name" value="ARM-type_fold"/>
</dbReference>
<evidence type="ECO:0000256" key="3">
    <source>
        <dbReference type="SAM" id="Phobius"/>
    </source>
</evidence>
<dbReference type="SUPFAM" id="SSF53955">
    <property type="entry name" value="Lysozyme-like"/>
    <property type="match status" value="1"/>
</dbReference>
<name>A0A2H4P8D5_9CAUD</name>
<keyword evidence="7" id="KW-1185">Reference proteome</keyword>
<sequence length="2143" mass="229216">MAAVGGVVHLTILPNAKNFHKDLKRQIEDEKTTYSVTINPDLDKFHMELDKAEDRIDRLDGRIIDLYLRVNDDQAARAVDDFVRDAEAETIDKQLSVDTSEAQDVLDKFREEQRYEGIKTFVAVDRFHADEEMEDFRQKHADKLVMQKVVLDFESPTGIGRGGDFGLGGGSQKASKKIMGIRGAVDFDSTPLDAVNALPRMFKNMNAQLDLGIRQVYDSYFNLFSKMYKFTSKPFFDFTNMAREAKTLGEFLTGAAKPVRTMNDGLKKVFTAVPRGFRMIRDAGNTALRGIKQIPDILREISTIAQSPFRLAARSVRKLFDLFSPAAVSALGKVRGGFVRIGQSLSDGFIMSVNGARMQLRRLAEGFASSMSLMTSGPIMNKVTSSIRRFGGAGAGALSRMMSGFDLNQILAQANGITKGLAGRLSGVGVLLRKALGSPISGLVEATRDGFSAIGDYWGAASKKIGDATLGLRMGITRTFRGMTRTVGDLFSKMSSGIRNTFASIGNFIAPLTSRISKGFSGIAGVLGKALSPGNLKGVFTGLQIGLTRSFRGAFPAITRAFGVLTGALRKGMGAVLNNEALYKGLQVITRRISTAAMGFSRIMMGTFAKVSGVLMKSLIPALGAVLAGVLALGGQAAIGAVLALAGALQSVLMGAIVMMPAALGAVAVGFGVLKMGLEGVKTSMSAALSADSVEEFEQAIADAHPAVQNLARAMREFKGPIDDMKSAVQGNMLEGLDVGLRSSMNNLLPIFSEGAQKIATSWNRSLGGVLDELSSDRAASGMTALMAGVEEMSIAMEPTLANLVAAAGSLTEQGAKFLGPLGGWINGLSESIFNWAESLRVIDPETGMSKFDAIMESAKTNAEYIGKIFGGLFGTLSNVLQAAAEGGSGLLGGMAEGLGELNKATEKGTEGYAAIVDFMEGAARAASSLKFIMEPLLMSVVSVGQILADVAYGAMPGLAAGLTGLQIGLEGLTPFAEAFGTSMGGVLEALAPLLAALGTALGPALAGLAEGLNKMFEPLKVGGPFDGFYKALADFGPIIGNSLTVVGEALGKIVGASAPMLESFMGLLNALMPIFDLFSYWVGEIIAAVLQALEPFMLMRDQAVAGLLEAIKPLINVLGEGLMGVINALAPMMPMLAGLFVRIVEAITPIIPIVTKIAGEIFVALIDIINALMPVVAALIDWIGRMIDQYANMLIPILEWVLETFQKVWPIIVEIIKWAIEGVILPLISIFSSVFDGLAKFIGWAIENVIVPVLTFLGDMFAKVFDGIIWVIDNLVKPALNGLKDAFSLAVDGITWVWEGLKKIFAQPIRFFLETVVNDGIIRGWNWIGPKIGLDKLDPVNVGDLGNYASGGVLPGYSPGYDNYEFVDPKSGTRLGLSGGEAIMRPEWTKAVGGPKAVAEMNRAARAGKPLAYRDGGVYPMPPMKGSETGLKTNAIRAGRAISIKFPEVQTIGGYRPYDPYPDHPSGRALDVMVGSQALGDAIKDYLFANNSVFQMQYALWKQAQWNTAESGIPMADRGSPTQNHYDHVHAYFTDSPYPSAGFDYGPVPEGAGTAYFGAGDGGSWFNPALQAAKAILGKITSTIFDPLKGALTSKFSDNPFGLEAVGGLISKTVDAAVNKFTDTISSFFGGGGGGDGAPDLSSITGPIVSQVEQIFARHGFTGDQWEAAKWIVQKESSWNPNAQNPGSTAYGLFQFLDSTWAETGIGKTSDPKLQGEAGARYIKSRYGDPVSAKNFWQANNWYDQGGIANGVGLMQKNVITPERVLSPSMTAAFDDFVYGFMPQLISEFKSRPFELRRHFETLTAEIARIHKELRDGNIARLTATMKDEFKRRASGENLANNPIDFNFDSGWAGRNGQKVMDNLTVASRRMADAVVDPDAYLEAEAAARKQLEEEFEAEKEKAKKEADEAKSEADKAEEEARRKKEQAEDEAAKTDEEREALKKQREEEAAARKEVADSETEAAQARQKEEEAKIEAAKADGSFYYGYKTFDAEGGNPNASEVSSEETAFRSFLDSFGDRTGIAPAISGVAKRFDVLRSIGEAAQTAAPAWMAALNGDPSGLAYNVAVGTAQVRKQAITEAEGLAPQALAGIVEMAVSRGNANNAPFIGEVNSGMTQAELMQTLEYYEGMRARRGTGTTRVR</sequence>
<feature type="transmembrane region" description="Helical" evidence="3">
    <location>
        <begin position="622"/>
        <end position="646"/>
    </location>
</feature>
<feature type="compositionally biased region" description="Basic and acidic residues" evidence="2">
    <location>
        <begin position="1895"/>
        <end position="1958"/>
    </location>
</feature>
<dbReference type="InterPro" id="IPR008258">
    <property type="entry name" value="Transglycosylase_SLT_dom_1"/>
</dbReference>
<feature type="transmembrane region" description="Helical" evidence="3">
    <location>
        <begin position="652"/>
        <end position="674"/>
    </location>
</feature>
<organism evidence="6 7">
    <name type="scientific">Corynebacterium phage C3PO</name>
    <dbReference type="NCBI Taxonomy" id="2047868"/>
    <lineage>
        <taxon>Viruses</taxon>
        <taxon>Duplodnaviria</taxon>
        <taxon>Heunggongvirae</taxon>
        <taxon>Uroviricota</taxon>
        <taxon>Caudoviricetes</taxon>
        <taxon>Zierdtviridae</taxon>
        <taxon>Toshachvirinae</taxon>
        <taxon>Ceetrepovirus</taxon>
        <taxon>Ceetrepovirus C3PO</taxon>
        <taxon>Corynebacterium virus C3PO</taxon>
    </lineage>
</organism>
<keyword evidence="3" id="KW-0472">Membrane</keyword>
<keyword evidence="1" id="KW-0175">Coiled coil</keyword>
<dbReference type="Pfam" id="PF26571">
    <property type="entry name" value="VldE"/>
    <property type="match status" value="1"/>
</dbReference>
<evidence type="ECO:0000313" key="7">
    <source>
        <dbReference type="Proteomes" id="UP000241822"/>
    </source>
</evidence>
<proteinExistence type="predicted"/>
<gene>
    <name evidence="6" type="ORF">SEA_C3PO_29</name>
</gene>
<evidence type="ECO:0000313" key="6">
    <source>
        <dbReference type="EMBL" id="ATW58486.1"/>
    </source>
</evidence>
<feature type="transmembrane region" description="Helical" evidence="3">
    <location>
        <begin position="1162"/>
        <end position="1184"/>
    </location>
</feature>
<feature type="region of interest" description="Disordered" evidence="2">
    <location>
        <begin position="1895"/>
        <end position="1976"/>
    </location>
</feature>
<reference evidence="6 7" key="1">
    <citation type="submission" date="2017-10" db="EMBL/GenBank/DDBJ databases">
        <authorList>
            <person name="Almansoob K.M."/>
            <person name="Barra A."/>
            <person name="Canlas S.M."/>
            <person name="Chawla N."/>
            <person name="Johnson B.N."/>
            <person name="Kuhl M.D."/>
            <person name="Lin J.Y."/>
            <person name="Patel D.V."/>
            <person name="Reddy A.G."/>
            <person name="Sobol L."/>
            <person name="Solorzano-Papili D."/>
            <person name="Monti D.L."/>
            <person name="Stoner T.H."/>
            <person name="Garlena R.A."/>
            <person name="Russell D.A."/>
            <person name="Pope W.H."/>
            <person name="Jacobs-Sera D."/>
            <person name="Hatfull G.F."/>
        </authorList>
    </citation>
    <scope>NUCLEOTIDE SEQUENCE [LARGE SCALE GENOMIC DNA]</scope>
</reference>
<dbReference type="SUPFAM" id="SSF48371">
    <property type="entry name" value="ARM repeat"/>
    <property type="match status" value="1"/>
</dbReference>
<evidence type="ECO:0000259" key="4">
    <source>
        <dbReference type="Pfam" id="PF01464"/>
    </source>
</evidence>
<dbReference type="Pfam" id="PF01464">
    <property type="entry name" value="SLT"/>
    <property type="match status" value="1"/>
</dbReference>
<dbReference type="CDD" id="cd06503">
    <property type="entry name" value="ATP-synt_Fo_b"/>
    <property type="match status" value="1"/>
</dbReference>
<keyword evidence="3" id="KW-1133">Transmembrane helix</keyword>
<evidence type="ECO:0000259" key="5">
    <source>
        <dbReference type="Pfam" id="PF26571"/>
    </source>
</evidence>
<feature type="domain" description="ARB-07466-like C-terminal" evidence="5">
    <location>
        <begin position="1429"/>
        <end position="1527"/>
    </location>
</feature>
<feature type="transmembrane region" description="Helical" evidence="3">
    <location>
        <begin position="1137"/>
        <end position="1156"/>
    </location>
</feature>
<dbReference type="InterPro" id="IPR023346">
    <property type="entry name" value="Lysozyme-like_dom_sf"/>
</dbReference>
<dbReference type="Gene3D" id="1.10.530.10">
    <property type="match status" value="1"/>
</dbReference>
<dbReference type="Proteomes" id="UP000241822">
    <property type="component" value="Segment"/>
</dbReference>
<feature type="domain" description="Transglycosylase SLT" evidence="4">
    <location>
        <begin position="1666"/>
        <end position="1732"/>
    </location>
</feature>